<dbReference type="AlphaFoldDB" id="A0A858RHV6"/>
<accession>A0A858RHV6</accession>
<proteinExistence type="predicted"/>
<dbReference type="Proteomes" id="UP000501812">
    <property type="component" value="Chromosome"/>
</dbReference>
<dbReference type="EMBL" id="CP051774">
    <property type="protein sequence ID" value="QJE96467.1"/>
    <property type="molecule type" value="Genomic_DNA"/>
</dbReference>
<name>A0A858RHV6_9BACT</name>
<evidence type="ECO:0000313" key="1">
    <source>
        <dbReference type="EMBL" id="QJE96467.1"/>
    </source>
</evidence>
<keyword evidence="2" id="KW-1185">Reference proteome</keyword>
<gene>
    <name evidence="1" type="ORF">HHL09_11955</name>
</gene>
<protein>
    <submittedName>
        <fullName evidence="1">Uncharacterized protein</fullName>
    </submittedName>
</protein>
<dbReference type="RefSeq" id="WP_169454868.1">
    <property type="nucleotide sequence ID" value="NZ_CP051774.1"/>
</dbReference>
<sequence length="263" mass="29416">MSRESGKKSAIASGEGFSGSADSLEAFLERLRDRCAHDCGRDGADRPSRIQGEAEQAVALADELGILRRPSFDWIDFRQTEPDLWSGTEHVVDFSPEEKRYHKITNPPGFGLVPALLAIPAADLRGEPGPVRTRSSIEFIHGIPLEYLERWRASNEVFGDDVRLVSVIQWPDGKVSFGITQPQYHGTPADPRDIEEAFLLSGWTRLKDPSGHTIFFNYAFGVMAIDAERRNCYLTDGQLQPFDVILCRPDEEMSAFLRVFADS</sequence>
<organism evidence="1 2">
    <name type="scientific">Luteolibacter luteus</name>
    <dbReference type="NCBI Taxonomy" id="2728835"/>
    <lineage>
        <taxon>Bacteria</taxon>
        <taxon>Pseudomonadati</taxon>
        <taxon>Verrucomicrobiota</taxon>
        <taxon>Verrucomicrobiia</taxon>
        <taxon>Verrucomicrobiales</taxon>
        <taxon>Verrucomicrobiaceae</taxon>
        <taxon>Luteolibacter</taxon>
    </lineage>
</organism>
<reference evidence="1 2" key="1">
    <citation type="submission" date="2020-04" db="EMBL/GenBank/DDBJ databases">
        <title>Luteolibacter sp. G-1-1-1 isolated from soil.</title>
        <authorList>
            <person name="Dahal R.H."/>
        </authorList>
    </citation>
    <scope>NUCLEOTIDE SEQUENCE [LARGE SCALE GENOMIC DNA]</scope>
    <source>
        <strain evidence="1 2">G-1-1-1</strain>
    </source>
</reference>
<evidence type="ECO:0000313" key="2">
    <source>
        <dbReference type="Proteomes" id="UP000501812"/>
    </source>
</evidence>
<dbReference type="KEGG" id="luo:HHL09_11955"/>